<dbReference type="EMBL" id="FNQM01000020">
    <property type="protein sequence ID" value="SEA94189.1"/>
    <property type="molecule type" value="Genomic_DNA"/>
</dbReference>
<dbReference type="PROSITE" id="PS50005">
    <property type="entry name" value="TPR"/>
    <property type="match status" value="1"/>
</dbReference>
<sequence>MTRSVAIAPVLEAVIRALRLCGVAAALCFSGVAAAQQPEPRPGPEAGEDARAEGAETTQPSGEPGPQTIEERLDALFTQLRDSEGPKAAGAAHGIQNLWSQSGSDSMDFLLGRGREALDAEDYDKAVEHFTALVTLDPDFAEGWNMRATAYFLNDELWLSMADIQRTLALEPRHFGALSGMAAIFSRIGAEDAALAAARAALAVNPHLEQARELEKTLAPKVDGRDI</sequence>
<dbReference type="SMART" id="SM00028">
    <property type="entry name" value="TPR"/>
    <property type="match status" value="3"/>
</dbReference>
<dbReference type="InterPro" id="IPR011990">
    <property type="entry name" value="TPR-like_helical_dom_sf"/>
</dbReference>
<reference evidence="4 5" key="1">
    <citation type="submission" date="2016-10" db="EMBL/GenBank/DDBJ databases">
        <authorList>
            <person name="de Groot N.N."/>
        </authorList>
    </citation>
    <scope>NUCLEOTIDE SEQUENCE [LARGE SCALE GENOMIC DNA]</scope>
    <source>
        <strain evidence="4 5">DSM 15345</strain>
    </source>
</reference>
<keyword evidence="5" id="KW-1185">Reference proteome</keyword>
<proteinExistence type="predicted"/>
<dbReference type="Gene3D" id="1.25.40.10">
    <property type="entry name" value="Tetratricopeptide repeat domain"/>
    <property type="match status" value="1"/>
</dbReference>
<dbReference type="SUPFAM" id="SSF48452">
    <property type="entry name" value="TPR-like"/>
    <property type="match status" value="1"/>
</dbReference>
<evidence type="ECO:0000256" key="2">
    <source>
        <dbReference type="SAM" id="MobiDB-lite"/>
    </source>
</evidence>
<accession>A0A1H4FA62</accession>
<dbReference type="InterPro" id="IPR019734">
    <property type="entry name" value="TPR_rpt"/>
</dbReference>
<feature type="chain" id="PRO_5011593058" evidence="3">
    <location>
        <begin position="36"/>
        <end position="227"/>
    </location>
</feature>
<evidence type="ECO:0000313" key="4">
    <source>
        <dbReference type="EMBL" id="SEA94189.1"/>
    </source>
</evidence>
<keyword evidence="3" id="KW-0732">Signal</keyword>
<protein>
    <submittedName>
        <fullName evidence="4">Tetratricopeptide repeat-containing protein</fullName>
    </submittedName>
</protein>
<dbReference type="RefSeq" id="WP_093255815.1">
    <property type="nucleotide sequence ID" value="NZ_FNQM01000020.1"/>
</dbReference>
<feature type="signal peptide" evidence="3">
    <location>
        <begin position="1"/>
        <end position="35"/>
    </location>
</feature>
<dbReference type="AlphaFoldDB" id="A0A1H4FA62"/>
<dbReference type="STRING" id="89524.SAMN05444370_12018"/>
<gene>
    <name evidence="4" type="ORF">SAMN05444370_12018</name>
</gene>
<evidence type="ECO:0000256" key="1">
    <source>
        <dbReference type="PROSITE-ProRule" id="PRU00339"/>
    </source>
</evidence>
<feature type="region of interest" description="Disordered" evidence="2">
    <location>
        <begin position="34"/>
        <end position="68"/>
    </location>
</feature>
<feature type="repeat" description="TPR" evidence="1">
    <location>
        <begin position="107"/>
        <end position="140"/>
    </location>
</feature>
<name>A0A1H4FA62_9RHOB</name>
<dbReference type="OrthoDB" id="9815010at2"/>
<organism evidence="4 5">
    <name type="scientific">Rubrimonas cliftonensis</name>
    <dbReference type="NCBI Taxonomy" id="89524"/>
    <lineage>
        <taxon>Bacteria</taxon>
        <taxon>Pseudomonadati</taxon>
        <taxon>Pseudomonadota</taxon>
        <taxon>Alphaproteobacteria</taxon>
        <taxon>Rhodobacterales</taxon>
        <taxon>Paracoccaceae</taxon>
        <taxon>Rubrimonas</taxon>
    </lineage>
</organism>
<evidence type="ECO:0000256" key="3">
    <source>
        <dbReference type="SAM" id="SignalP"/>
    </source>
</evidence>
<evidence type="ECO:0000313" key="5">
    <source>
        <dbReference type="Proteomes" id="UP000198703"/>
    </source>
</evidence>
<dbReference type="Proteomes" id="UP000198703">
    <property type="component" value="Unassembled WGS sequence"/>
</dbReference>
<keyword evidence="1" id="KW-0802">TPR repeat</keyword>